<evidence type="ECO:0000313" key="2">
    <source>
        <dbReference type="Proteomes" id="UP000006911"/>
    </source>
</evidence>
<sequence length="11" mass="1295">MMYSSTRKTCS</sequence>
<name>D5GGC6_TUBMM</name>
<dbReference type="HOGENOM" id="CLU_3437630_0_0_1"/>
<keyword evidence="2" id="KW-1185">Reference proteome</keyword>
<dbReference type="EMBL" id="FN430264">
    <property type="protein sequence ID" value="CAZ83569.1"/>
    <property type="molecule type" value="Genomic_DNA"/>
</dbReference>
<evidence type="ECO:0000313" key="1">
    <source>
        <dbReference type="EMBL" id="CAZ83569.1"/>
    </source>
</evidence>
<gene>
    <name evidence="1" type="ORF">GSTUM_00007312001</name>
</gene>
<dbReference type="KEGG" id="tml:GSTUM_00007312001"/>
<dbReference type="InParanoid" id="D5GGC6"/>
<accession>D5GGC6</accession>
<proteinExistence type="predicted"/>
<organism evidence="1 2">
    <name type="scientific">Tuber melanosporum (strain Mel28)</name>
    <name type="common">Perigord black truffle</name>
    <dbReference type="NCBI Taxonomy" id="656061"/>
    <lineage>
        <taxon>Eukaryota</taxon>
        <taxon>Fungi</taxon>
        <taxon>Dikarya</taxon>
        <taxon>Ascomycota</taxon>
        <taxon>Pezizomycotina</taxon>
        <taxon>Pezizomycetes</taxon>
        <taxon>Pezizales</taxon>
        <taxon>Tuberaceae</taxon>
        <taxon>Tuber</taxon>
    </lineage>
</organism>
<reference evidence="1 2" key="1">
    <citation type="journal article" date="2010" name="Nature">
        <title>Perigord black truffle genome uncovers evolutionary origins and mechanisms of symbiosis.</title>
        <authorList>
            <person name="Martin F."/>
            <person name="Kohler A."/>
            <person name="Murat C."/>
            <person name="Balestrini R."/>
            <person name="Coutinho P.M."/>
            <person name="Jaillon O."/>
            <person name="Montanini B."/>
            <person name="Morin E."/>
            <person name="Noel B."/>
            <person name="Percudani R."/>
            <person name="Porcel B."/>
            <person name="Rubini A."/>
            <person name="Amicucci A."/>
            <person name="Amselem J."/>
            <person name="Anthouard V."/>
            <person name="Arcioni S."/>
            <person name="Artiguenave F."/>
            <person name="Aury J.M."/>
            <person name="Ballario P."/>
            <person name="Bolchi A."/>
            <person name="Brenna A."/>
            <person name="Brun A."/>
            <person name="Buee M."/>
            <person name="Cantarel B."/>
            <person name="Chevalier G."/>
            <person name="Couloux A."/>
            <person name="Da Silva C."/>
            <person name="Denoeud F."/>
            <person name="Duplessis S."/>
            <person name="Ghignone S."/>
            <person name="Hilselberger B."/>
            <person name="Iotti M."/>
            <person name="Marcais B."/>
            <person name="Mello A."/>
            <person name="Miranda M."/>
            <person name="Pacioni G."/>
            <person name="Quesneville H."/>
            <person name="Riccioni C."/>
            <person name="Ruotolo R."/>
            <person name="Splivallo R."/>
            <person name="Stocchi V."/>
            <person name="Tisserant E."/>
            <person name="Viscomi A.R."/>
            <person name="Zambonelli A."/>
            <person name="Zampieri E."/>
            <person name="Henrissat B."/>
            <person name="Lebrun M.H."/>
            <person name="Paolocci F."/>
            <person name="Bonfante P."/>
            <person name="Ottonello S."/>
            <person name="Wincker P."/>
        </authorList>
    </citation>
    <scope>NUCLEOTIDE SEQUENCE [LARGE SCALE GENOMIC DNA]</scope>
    <source>
        <strain evidence="1 2">Mel28</strain>
    </source>
</reference>
<dbReference type="Proteomes" id="UP000006911">
    <property type="component" value="Unassembled WGS sequence"/>
</dbReference>
<protein>
    <submittedName>
        <fullName evidence="1">(Perigord truffle) hypothetical protein</fullName>
    </submittedName>
</protein>